<proteinExistence type="predicted"/>
<protein>
    <submittedName>
        <fullName evidence="1">Dehydrogenase</fullName>
    </submittedName>
</protein>
<dbReference type="AlphaFoldDB" id="A0A927C4K2"/>
<gene>
    <name evidence="1" type="ORF">IB286_11560</name>
</gene>
<accession>A0A927C4K2</accession>
<dbReference type="RefSeq" id="WP_190765692.1">
    <property type="nucleotide sequence ID" value="NZ_JACXLD010000006.1"/>
</dbReference>
<keyword evidence="2" id="KW-1185">Reference proteome</keyword>
<dbReference type="NCBIfam" id="NF041512">
    <property type="entry name" value="PA2817_fam"/>
    <property type="match status" value="1"/>
</dbReference>
<name>A0A927C4K2_9GAMM</name>
<dbReference type="Proteomes" id="UP000610558">
    <property type="component" value="Unassembled WGS sequence"/>
</dbReference>
<evidence type="ECO:0000313" key="1">
    <source>
        <dbReference type="EMBL" id="MBD2859641.1"/>
    </source>
</evidence>
<dbReference type="EMBL" id="JACXLD010000006">
    <property type="protein sequence ID" value="MBD2859641.1"/>
    <property type="molecule type" value="Genomic_DNA"/>
</dbReference>
<comment type="caution">
    <text evidence="1">The sequence shown here is derived from an EMBL/GenBank/DDBJ whole genome shotgun (WGS) entry which is preliminary data.</text>
</comment>
<dbReference type="InterPro" id="IPR048156">
    <property type="entry name" value="PA2817-like"/>
</dbReference>
<evidence type="ECO:0000313" key="2">
    <source>
        <dbReference type="Proteomes" id="UP000610558"/>
    </source>
</evidence>
<sequence length="133" mass="15472">MNQRTQYFHLLLQNLKQSVETGLSELSAHEPEAGEELLKRFDLVLGRIAATSDREDYLGDGQDLLTRIIALYPQLTPAIHRDLLWFFGGDCLHFLSDEELDHYQNLEERYYQQARDSGDADYRSLRAQEFGLH</sequence>
<organism evidence="1 2">
    <name type="scientific">Spongiibacter pelagi</name>
    <dbReference type="NCBI Taxonomy" id="2760804"/>
    <lineage>
        <taxon>Bacteria</taxon>
        <taxon>Pseudomonadati</taxon>
        <taxon>Pseudomonadota</taxon>
        <taxon>Gammaproteobacteria</taxon>
        <taxon>Cellvibrionales</taxon>
        <taxon>Spongiibacteraceae</taxon>
        <taxon>Spongiibacter</taxon>
    </lineage>
</organism>
<reference evidence="1" key="1">
    <citation type="submission" date="2020-09" db="EMBL/GenBank/DDBJ databases">
        <authorList>
            <person name="Yoon J.-W."/>
        </authorList>
    </citation>
    <scope>NUCLEOTIDE SEQUENCE</scope>
    <source>
        <strain evidence="1">KMU-158</strain>
    </source>
</reference>